<name>A0A370WZR5_9GAMM</name>
<dbReference type="OrthoDB" id="583587at2"/>
<dbReference type="AlphaFoldDB" id="A0A370WZR5"/>
<dbReference type="Proteomes" id="UP000254258">
    <property type="component" value="Unassembled WGS sequence"/>
</dbReference>
<dbReference type="EMBL" id="QRBE01000005">
    <property type="protein sequence ID" value="RDS81596.1"/>
    <property type="molecule type" value="Genomic_DNA"/>
</dbReference>
<accession>A0A370WZR5</accession>
<dbReference type="RefSeq" id="WP_147293286.1">
    <property type="nucleotide sequence ID" value="NZ_QRBE01000005.1"/>
</dbReference>
<sequence>MSTEAPRKLHPWRQGSLVEPGLALEKGWVNSDETDALLFVATHDCDLQTAAEGAQFVELIKCIKLTTGRTSGKHVSGQHARILHIEQEIDSALLALSLDQTQKIVVKKEDLLDHAPKHILSDQNLRTFSRWLASRYSRSALPDSFEQRLKAAHTISPDKTDNKHADKVKKDRRLSNALLSVITELGNPIEGIYLTLEGKESIELKPEEPYSLGIAVVSHSKKGQSAQQQIGEATKLADKIKALFELSSWDKSVGSVIIKSCVPTTERDFSLYHAKRTLRWNYDYLSVNDDE</sequence>
<reference evidence="1 2" key="1">
    <citation type="submission" date="2018-07" db="EMBL/GenBank/DDBJ databases">
        <title>Dyella monticola sp. nov. and Dyella psychrodurans sp. nov. isolated from monsoon evergreen broad-leaved forest soil of Dinghu Mountain, China.</title>
        <authorList>
            <person name="Gao Z."/>
            <person name="Qiu L."/>
        </authorList>
    </citation>
    <scope>NUCLEOTIDE SEQUENCE [LARGE SCALE GENOMIC DNA]</scope>
    <source>
        <strain evidence="1 2">4G-K06</strain>
    </source>
</reference>
<keyword evidence="2" id="KW-1185">Reference proteome</keyword>
<evidence type="ECO:0000313" key="1">
    <source>
        <dbReference type="EMBL" id="RDS81596.1"/>
    </source>
</evidence>
<proteinExistence type="predicted"/>
<organism evidence="1 2">
    <name type="scientific">Dyella monticola</name>
    <dbReference type="NCBI Taxonomy" id="1927958"/>
    <lineage>
        <taxon>Bacteria</taxon>
        <taxon>Pseudomonadati</taxon>
        <taxon>Pseudomonadota</taxon>
        <taxon>Gammaproteobacteria</taxon>
        <taxon>Lysobacterales</taxon>
        <taxon>Rhodanobacteraceae</taxon>
        <taxon>Dyella</taxon>
    </lineage>
</organism>
<evidence type="ECO:0000313" key="2">
    <source>
        <dbReference type="Proteomes" id="UP000254258"/>
    </source>
</evidence>
<gene>
    <name evidence="1" type="ORF">DWU98_10215</name>
</gene>
<protein>
    <submittedName>
        <fullName evidence="1">Uncharacterized protein</fullName>
    </submittedName>
</protein>
<comment type="caution">
    <text evidence="1">The sequence shown here is derived from an EMBL/GenBank/DDBJ whole genome shotgun (WGS) entry which is preliminary data.</text>
</comment>